<dbReference type="InterPro" id="IPR005140">
    <property type="entry name" value="eRF1_Pelota-like_N"/>
</dbReference>
<dbReference type="SUPFAM" id="SSF55481">
    <property type="entry name" value="N-terminal domain of eukaryotic peptide chain release factor subunit 1, ERF1"/>
    <property type="match status" value="1"/>
</dbReference>
<dbReference type="SUPFAM" id="SSF53137">
    <property type="entry name" value="Translational machinery components"/>
    <property type="match status" value="1"/>
</dbReference>
<dbReference type="Gene3D" id="3.30.420.60">
    <property type="entry name" value="eRF1 domain 2"/>
    <property type="match status" value="1"/>
</dbReference>
<keyword evidence="3" id="KW-0963">Cytoplasm</keyword>
<dbReference type="Gene3D" id="3.30.960.10">
    <property type="entry name" value="eRF1 domain 1"/>
    <property type="match status" value="1"/>
</dbReference>
<reference evidence="8" key="1">
    <citation type="submission" date="2018-10" db="EMBL/GenBank/DDBJ databases">
        <title>Hidden diversity of soil giant viruses.</title>
        <authorList>
            <person name="Schulz F."/>
            <person name="Alteio L."/>
            <person name="Goudeau D."/>
            <person name="Ryan E.M."/>
            <person name="Malmstrom R.R."/>
            <person name="Blanchard J."/>
            <person name="Woyke T."/>
        </authorList>
    </citation>
    <scope>NUCLEOTIDE SEQUENCE</scope>
    <source>
        <strain evidence="8">HYV1</strain>
    </source>
</reference>
<dbReference type="SUPFAM" id="SSF55315">
    <property type="entry name" value="L30e-like"/>
    <property type="match status" value="1"/>
</dbReference>
<protein>
    <submittedName>
        <fullName evidence="8">Peptide chain release factor eRF1/aRF1</fullName>
    </submittedName>
</protein>
<evidence type="ECO:0000256" key="3">
    <source>
        <dbReference type="ARBA" id="ARBA00022490"/>
    </source>
</evidence>
<feature type="domain" description="eRF1/Pelota-like N-terminal" evidence="5">
    <location>
        <begin position="3"/>
        <end position="93"/>
    </location>
</feature>
<evidence type="ECO:0000256" key="2">
    <source>
        <dbReference type="ARBA" id="ARBA00005326"/>
    </source>
</evidence>
<dbReference type="InterPro" id="IPR042226">
    <property type="entry name" value="eFR1_2_sf"/>
</dbReference>
<dbReference type="InterPro" id="IPR024049">
    <property type="entry name" value="eRF1_1_sf"/>
</dbReference>
<name>A0A3G5A920_9VIRU</name>
<dbReference type="InterPro" id="IPR005142">
    <property type="entry name" value="eRF1_3"/>
</dbReference>
<organism evidence="8">
    <name type="scientific">Hyperionvirus sp</name>
    <dbReference type="NCBI Taxonomy" id="2487770"/>
    <lineage>
        <taxon>Viruses</taxon>
        <taxon>Varidnaviria</taxon>
        <taxon>Bamfordvirae</taxon>
        <taxon>Nucleocytoviricota</taxon>
        <taxon>Megaviricetes</taxon>
        <taxon>Imitervirales</taxon>
        <taxon>Mimiviridae</taxon>
        <taxon>Klosneuvirinae</taxon>
    </lineage>
</organism>
<evidence type="ECO:0000259" key="5">
    <source>
        <dbReference type="Pfam" id="PF03463"/>
    </source>
</evidence>
<dbReference type="InterPro" id="IPR004403">
    <property type="entry name" value="Peptide_chain-rel_eRF1/aRF1"/>
</dbReference>
<evidence type="ECO:0000256" key="4">
    <source>
        <dbReference type="ARBA" id="ARBA00022917"/>
    </source>
</evidence>
<evidence type="ECO:0000259" key="6">
    <source>
        <dbReference type="Pfam" id="PF03464"/>
    </source>
</evidence>
<dbReference type="InterPro" id="IPR029064">
    <property type="entry name" value="Ribosomal_eL30-like_sf"/>
</dbReference>
<evidence type="ECO:0000313" key="8">
    <source>
        <dbReference type="EMBL" id="AYV83757.1"/>
    </source>
</evidence>
<dbReference type="Gene3D" id="3.30.1330.30">
    <property type="match status" value="1"/>
</dbReference>
<gene>
    <name evidence="8" type="ORF">Hyperionvirus11_30</name>
</gene>
<comment type="similarity">
    <text evidence="2">Belongs to the eukaryotic release factor 1 family.</text>
</comment>
<dbReference type="EMBL" id="MK072393">
    <property type="protein sequence ID" value="AYV83757.1"/>
    <property type="molecule type" value="Genomic_DNA"/>
</dbReference>
<evidence type="ECO:0000256" key="1">
    <source>
        <dbReference type="ARBA" id="ARBA00004496"/>
    </source>
</evidence>
<dbReference type="InterPro" id="IPR005141">
    <property type="entry name" value="eRF1_2"/>
</dbReference>
<keyword evidence="4" id="KW-0648">Protein biosynthesis</keyword>
<evidence type="ECO:0000259" key="7">
    <source>
        <dbReference type="Pfam" id="PF03465"/>
    </source>
</evidence>
<sequence length="364" mass="40518">MRTVNKFIATEATEASNIKKKGTRTSVLKSLAGAKQFLKRYPNAAPKNGVAVFCGETITGESIAECFEPFRPITTEMFKCDSVFHTEWLANLLTDDDYFGFVIIDGNGALFGMLQGHHKVTLRKFSVDLPTDHGRGGQSAARFGRLNEQKRERYVDNVVDAINELYIAHPVKGIIIAGFGRNKFAVASSAKLDYRIKPLITLMGKPIDIEASNETGFTQAIEKSADILTNIKFGPERKLLQKFMAEISVDSKKICYGIEQTIDLLFQCSLEEIIISSETKFEINHYRNSAGVTRSSVKELSDASWIPCGKGSLLDFLSENHVRFSTKLRIVSDKTAEGSEFLKNFGGIAGFLYFDMPEFDNQAE</sequence>
<feature type="domain" description="eRF1" evidence="7">
    <location>
        <begin position="236"/>
        <end position="355"/>
    </location>
</feature>
<dbReference type="Pfam" id="PF03464">
    <property type="entry name" value="eRF1_2"/>
    <property type="match status" value="1"/>
</dbReference>
<comment type="subcellular location">
    <subcellularLocation>
        <location evidence="1">Cytoplasm</location>
    </subcellularLocation>
</comment>
<dbReference type="Pfam" id="PF03465">
    <property type="entry name" value="eRF1_3"/>
    <property type="match status" value="1"/>
</dbReference>
<accession>A0A3G5A920</accession>
<proteinExistence type="inferred from homology"/>
<dbReference type="NCBIfam" id="TIGR03676">
    <property type="entry name" value="aRF1_eRF1"/>
    <property type="match status" value="1"/>
</dbReference>
<dbReference type="Pfam" id="PF03463">
    <property type="entry name" value="eRF1_1"/>
    <property type="match status" value="1"/>
</dbReference>
<dbReference type="PANTHER" id="PTHR10113">
    <property type="entry name" value="PEPTIDE CHAIN RELEASE FACTOR SUBUNIT 1"/>
    <property type="match status" value="1"/>
</dbReference>
<feature type="domain" description="eRF1" evidence="6">
    <location>
        <begin position="99"/>
        <end position="229"/>
    </location>
</feature>